<reference evidence="1 2" key="1">
    <citation type="submission" date="2017-09" db="EMBL/GenBank/DDBJ databases">
        <title>Depth-based differentiation of microbial function through sediment-hosted aquifers and enrichment of novel symbionts in the deep terrestrial subsurface.</title>
        <authorList>
            <person name="Probst A.J."/>
            <person name="Ladd B."/>
            <person name="Jarett J.K."/>
            <person name="Geller-Mcgrath D.E."/>
            <person name="Sieber C.M."/>
            <person name="Emerson J.B."/>
            <person name="Anantharaman K."/>
            <person name="Thomas B.C."/>
            <person name="Malmstrom R."/>
            <person name="Stieglmeier M."/>
            <person name="Klingl A."/>
            <person name="Woyke T."/>
            <person name="Ryan C.M."/>
            <person name="Banfield J.F."/>
        </authorList>
    </citation>
    <scope>NUCLEOTIDE SEQUENCE [LARGE SCALE GENOMIC DNA]</scope>
    <source>
        <strain evidence="1">CG23_combo_of_CG06-09_8_20_14_all_41_10</strain>
    </source>
</reference>
<dbReference type="InterPro" id="IPR015424">
    <property type="entry name" value="PyrdxlP-dep_Trfase"/>
</dbReference>
<dbReference type="SUPFAM" id="SSF53383">
    <property type="entry name" value="PLP-dependent transferases"/>
    <property type="match status" value="1"/>
</dbReference>
<comment type="caution">
    <text evidence="1">The sequence shown here is derived from an EMBL/GenBank/DDBJ whole genome shotgun (WGS) entry which is preliminary data.</text>
</comment>
<evidence type="ECO:0000313" key="2">
    <source>
        <dbReference type="Proteomes" id="UP000231292"/>
    </source>
</evidence>
<feature type="non-terminal residue" evidence="1">
    <location>
        <position position="1"/>
    </location>
</feature>
<dbReference type="InterPro" id="IPR000653">
    <property type="entry name" value="DegT/StrS_aminotransferase"/>
</dbReference>
<sequence>LLRQPAYQHISHRVVGDLKNTDKIMRDGFGVGVYPGITEEMLDYIIEKINYF</sequence>
<dbReference type="Pfam" id="PF01041">
    <property type="entry name" value="DegT_DnrJ_EryC1"/>
    <property type="match status" value="1"/>
</dbReference>
<dbReference type="EMBL" id="PCRK01000110">
    <property type="protein sequence ID" value="PIP19137.1"/>
    <property type="molecule type" value="Genomic_DNA"/>
</dbReference>
<organism evidence="1 2">
    <name type="scientific">Candidatus Sherwoodlollariibacterium unditelluris</name>
    <dbReference type="NCBI Taxonomy" id="1974757"/>
    <lineage>
        <taxon>Bacteria</taxon>
        <taxon>Pseudomonadati</taxon>
        <taxon>Candidatus Omnitrophota</taxon>
        <taxon>Candidatus Sherwoodlollariibacterium</taxon>
    </lineage>
</organism>
<proteinExistence type="predicted"/>
<protein>
    <submittedName>
        <fullName evidence="1">Lipopolysaccharide biosynthesis protein RfbH</fullName>
    </submittedName>
</protein>
<dbReference type="AlphaFoldDB" id="A0A2G9YIR7"/>
<dbReference type="Gene3D" id="3.90.1150.10">
    <property type="entry name" value="Aspartate Aminotransferase, domain 1"/>
    <property type="match status" value="1"/>
</dbReference>
<feature type="non-terminal residue" evidence="1">
    <location>
        <position position="52"/>
    </location>
</feature>
<dbReference type="InterPro" id="IPR015422">
    <property type="entry name" value="PyrdxlP-dep_Trfase_small"/>
</dbReference>
<accession>A0A2G9YIR7</accession>
<gene>
    <name evidence="1" type="ORF">COX41_04470</name>
</gene>
<name>A0A2G9YIR7_9BACT</name>
<evidence type="ECO:0000313" key="1">
    <source>
        <dbReference type="EMBL" id="PIP19137.1"/>
    </source>
</evidence>
<dbReference type="Proteomes" id="UP000231292">
    <property type="component" value="Unassembled WGS sequence"/>
</dbReference>